<dbReference type="AlphaFoldDB" id="A0A194Q0I8"/>
<gene>
    <name evidence="1" type="ORF">RR46_10136</name>
</gene>
<sequence>MDAALCKIIQIKLKFVESRAFDASCAGQRTCTLKISFKPVILKVVPKDTVGHGRPQWVCEVWSND</sequence>
<dbReference type="EMBL" id="KQ459582">
    <property type="protein sequence ID" value="KPI98818.1"/>
    <property type="molecule type" value="Genomic_DNA"/>
</dbReference>
<proteinExistence type="predicted"/>
<protein>
    <submittedName>
        <fullName evidence="1">Uncharacterized protein</fullName>
    </submittedName>
</protein>
<keyword evidence="2" id="KW-1185">Reference proteome</keyword>
<evidence type="ECO:0000313" key="2">
    <source>
        <dbReference type="Proteomes" id="UP000053268"/>
    </source>
</evidence>
<organism evidence="1 2">
    <name type="scientific">Papilio xuthus</name>
    <name type="common">Asian swallowtail butterfly</name>
    <dbReference type="NCBI Taxonomy" id="66420"/>
    <lineage>
        <taxon>Eukaryota</taxon>
        <taxon>Metazoa</taxon>
        <taxon>Ecdysozoa</taxon>
        <taxon>Arthropoda</taxon>
        <taxon>Hexapoda</taxon>
        <taxon>Insecta</taxon>
        <taxon>Pterygota</taxon>
        <taxon>Neoptera</taxon>
        <taxon>Endopterygota</taxon>
        <taxon>Lepidoptera</taxon>
        <taxon>Glossata</taxon>
        <taxon>Ditrysia</taxon>
        <taxon>Papilionoidea</taxon>
        <taxon>Papilionidae</taxon>
        <taxon>Papilioninae</taxon>
        <taxon>Papilio</taxon>
    </lineage>
</organism>
<reference evidence="1 2" key="1">
    <citation type="journal article" date="2015" name="Nat. Commun.">
        <title>Outbred genome sequencing and CRISPR/Cas9 gene editing in butterflies.</title>
        <authorList>
            <person name="Li X."/>
            <person name="Fan D."/>
            <person name="Zhang W."/>
            <person name="Liu G."/>
            <person name="Zhang L."/>
            <person name="Zhao L."/>
            <person name="Fang X."/>
            <person name="Chen L."/>
            <person name="Dong Y."/>
            <person name="Chen Y."/>
            <person name="Ding Y."/>
            <person name="Zhao R."/>
            <person name="Feng M."/>
            <person name="Zhu Y."/>
            <person name="Feng Y."/>
            <person name="Jiang X."/>
            <person name="Zhu D."/>
            <person name="Xiang H."/>
            <person name="Feng X."/>
            <person name="Li S."/>
            <person name="Wang J."/>
            <person name="Zhang G."/>
            <person name="Kronforst M.R."/>
            <person name="Wang W."/>
        </authorList>
    </citation>
    <scope>NUCLEOTIDE SEQUENCE [LARGE SCALE GENOMIC DNA]</scope>
    <source>
        <strain evidence="1">Ya'a_city_454_Px</strain>
        <tissue evidence="1">Whole body</tissue>
    </source>
</reference>
<name>A0A194Q0I8_PAPXU</name>
<evidence type="ECO:0000313" key="1">
    <source>
        <dbReference type="EMBL" id="KPI98818.1"/>
    </source>
</evidence>
<dbReference type="Proteomes" id="UP000053268">
    <property type="component" value="Unassembled WGS sequence"/>
</dbReference>
<accession>A0A194Q0I8</accession>